<evidence type="ECO:0000256" key="3">
    <source>
        <dbReference type="ARBA" id="ARBA00005673"/>
    </source>
</evidence>
<evidence type="ECO:0000259" key="12">
    <source>
        <dbReference type="SMART" id="SM00985"/>
    </source>
</evidence>
<dbReference type="Pfam" id="PF09358">
    <property type="entry name" value="E1_UFD"/>
    <property type="match status" value="1"/>
</dbReference>
<dbReference type="InterPro" id="IPR045886">
    <property type="entry name" value="ThiF/MoeB/HesA"/>
</dbReference>
<dbReference type="RefSeq" id="XP_017990983.1">
    <property type="nucleotide sequence ID" value="XM_018134684.1"/>
</dbReference>
<dbReference type="InterPro" id="IPR032420">
    <property type="entry name" value="E1_4HB"/>
</dbReference>
<keyword evidence="14" id="KW-1185">Reference proteome</keyword>
<dbReference type="PROSITE" id="PS00865">
    <property type="entry name" value="UBIQUITIN_ACTIVAT_2"/>
    <property type="match status" value="1"/>
</dbReference>
<keyword evidence="8 11" id="KW-0067">ATP-binding</keyword>
<dbReference type="GO" id="GO:0005737">
    <property type="term" value="C:cytoplasm"/>
    <property type="evidence" value="ECO:0007669"/>
    <property type="project" value="TreeGrafter"/>
</dbReference>
<dbReference type="InterPro" id="IPR000594">
    <property type="entry name" value="ThiF_NAD_FAD-bd"/>
</dbReference>
<dbReference type="InterPro" id="IPR042063">
    <property type="entry name" value="Ubi_acti_E1_SCCH"/>
</dbReference>
<accession>A0A0M8MTL4</accession>
<dbReference type="Gene3D" id="3.10.290.60">
    <property type="entry name" value="Ubiquitin-activating enzyme E1, UFD domain"/>
    <property type="match status" value="1"/>
</dbReference>
<dbReference type="InterPro" id="IPR018075">
    <property type="entry name" value="UBQ-activ_enz_E1"/>
</dbReference>
<comment type="caution">
    <text evidence="13">The sequence shown here is derived from an EMBL/GenBank/DDBJ whole genome shotgun (WGS) entry which is preliminary data.</text>
</comment>
<dbReference type="FunFam" id="3.40.50.720:FF:000015">
    <property type="entry name" value="Ubiquitin-activating enzyme E1 1"/>
    <property type="match status" value="1"/>
</dbReference>
<dbReference type="PRINTS" id="PR01849">
    <property type="entry name" value="UBIQUITINACT"/>
</dbReference>
<dbReference type="CDD" id="cd01491">
    <property type="entry name" value="Ube1_repeat1"/>
    <property type="match status" value="1"/>
</dbReference>
<evidence type="ECO:0000313" key="14">
    <source>
        <dbReference type="Proteomes" id="UP000037751"/>
    </source>
</evidence>
<feature type="domain" description="Ubiquitin-activating enzyme E1 C-terminal" evidence="12">
    <location>
        <begin position="889"/>
        <end position="1013"/>
    </location>
</feature>
<dbReference type="InterPro" id="IPR038252">
    <property type="entry name" value="UBA_E1_C_sf"/>
</dbReference>
<evidence type="ECO:0000256" key="9">
    <source>
        <dbReference type="ARBA" id="ARBA00073786"/>
    </source>
</evidence>
<dbReference type="OrthoDB" id="10252231at2759"/>
<keyword evidence="7 11" id="KW-0833">Ubl conjugation pathway</keyword>
<dbReference type="SUPFAM" id="SSF69572">
    <property type="entry name" value="Activating enzymes of the ubiquitin-like proteins"/>
    <property type="match status" value="2"/>
</dbReference>
<dbReference type="EC" id="6.2.1.45" evidence="4"/>
<dbReference type="FunFam" id="3.50.50.80:FF:000001">
    <property type="entry name" value="ubiquitin-like modifier-activating enzyme 1"/>
    <property type="match status" value="1"/>
</dbReference>
<dbReference type="InterPro" id="IPR018965">
    <property type="entry name" value="Ub-activating_enz_E1_C"/>
</dbReference>
<dbReference type="InterPro" id="IPR035985">
    <property type="entry name" value="Ubiquitin-activating_enz"/>
</dbReference>
<dbReference type="Gene3D" id="1.10.10.2660">
    <property type="entry name" value="Ubiquitin-activating enzyme E1, SCCH domain"/>
    <property type="match status" value="1"/>
</dbReference>
<dbReference type="SMART" id="SM00985">
    <property type="entry name" value="UBA_e1_C"/>
    <property type="match status" value="1"/>
</dbReference>
<dbReference type="InterPro" id="IPR033127">
    <property type="entry name" value="UBQ-activ_enz_E1_Cys_AS"/>
</dbReference>
<dbReference type="VEuPathDB" id="FungiDB:Malapachy_0151"/>
<gene>
    <name evidence="13" type="ORF">Malapachy_0151</name>
</gene>
<dbReference type="InterPro" id="IPR000011">
    <property type="entry name" value="UBQ/SUMO-activ_enz_E1-like"/>
</dbReference>
<evidence type="ECO:0000256" key="5">
    <source>
        <dbReference type="ARBA" id="ARBA00022598"/>
    </source>
</evidence>
<dbReference type="InterPro" id="IPR042449">
    <property type="entry name" value="Ub-E1_IAD_1"/>
</dbReference>
<comment type="similarity">
    <text evidence="3 11">Belongs to the ubiquitin-activating E1 family.</text>
</comment>
<evidence type="ECO:0000313" key="13">
    <source>
        <dbReference type="EMBL" id="KOS13351.1"/>
    </source>
</evidence>
<dbReference type="Gene3D" id="3.40.50.12550">
    <property type="entry name" value="Ubiquitin-activating enzyme E1, inactive adenylation domain, subdomain 2"/>
    <property type="match status" value="1"/>
</dbReference>
<dbReference type="EMBL" id="LGAV01000006">
    <property type="protein sequence ID" value="KOS13351.1"/>
    <property type="molecule type" value="Genomic_DNA"/>
</dbReference>
<dbReference type="PANTHER" id="PTHR10953:SF4">
    <property type="entry name" value="UBIQUITIN-ACTIVATING ENZYME E1 C-TERMINAL DOMAIN-CONTAINING PROTEIN"/>
    <property type="match status" value="1"/>
</dbReference>
<keyword evidence="6 11" id="KW-0547">Nucleotide-binding</keyword>
<evidence type="ECO:0000256" key="1">
    <source>
        <dbReference type="ARBA" id="ARBA00000488"/>
    </source>
</evidence>
<dbReference type="FunFam" id="2.40.30.180:FF:000001">
    <property type="entry name" value="ubiquitin-like modifier-activating enzyme 1"/>
    <property type="match status" value="1"/>
</dbReference>
<dbReference type="Gene3D" id="2.40.30.180">
    <property type="entry name" value="Ubiquitin-activating enzyme E1, FCCH domain"/>
    <property type="match status" value="1"/>
</dbReference>
<dbReference type="GO" id="GO:0006511">
    <property type="term" value="P:ubiquitin-dependent protein catabolic process"/>
    <property type="evidence" value="ECO:0007669"/>
    <property type="project" value="TreeGrafter"/>
</dbReference>
<name>A0A0M8MTL4_9BASI</name>
<dbReference type="Gene3D" id="3.50.50.80">
    <property type="entry name" value="Ubiquitin-activating enzyme E1, inactive adenylation domain, subdomain 1"/>
    <property type="match status" value="1"/>
</dbReference>
<dbReference type="Proteomes" id="UP000037751">
    <property type="component" value="Unassembled WGS sequence"/>
</dbReference>
<dbReference type="GO" id="GO:0006974">
    <property type="term" value="P:DNA damage response"/>
    <property type="evidence" value="ECO:0007669"/>
    <property type="project" value="TreeGrafter"/>
</dbReference>
<feature type="active site" description="Glycyl thioester intermediate" evidence="10">
    <location>
        <position position="597"/>
    </location>
</feature>
<evidence type="ECO:0000256" key="10">
    <source>
        <dbReference type="PROSITE-ProRule" id="PRU10132"/>
    </source>
</evidence>
<dbReference type="UniPathway" id="UPA00143"/>
<dbReference type="NCBIfam" id="TIGR01408">
    <property type="entry name" value="Ube1"/>
    <property type="match status" value="1"/>
</dbReference>
<protein>
    <recommendedName>
        <fullName evidence="9">Ubiquitin-activating enzyme E1 1</fullName>
        <ecNumber evidence="4">6.2.1.45</ecNumber>
    </recommendedName>
</protein>
<dbReference type="InterPro" id="IPR019572">
    <property type="entry name" value="UBA_E1_SCCH"/>
</dbReference>
<dbReference type="InterPro" id="IPR032418">
    <property type="entry name" value="E1_FCCH"/>
</dbReference>
<dbReference type="GeneID" id="28726559"/>
<sequence length="1019" mass="112870">MLQQTIDESLYSRQLYVLGHEAMKQMSVSNVLIVGLRGLGAEIAKNIALAGVKSVTLYDPNPVSVEDLSSQFFLRPSDVGKAGVTRASATAARLAELNAYVPIKVLDVATLDKETLLQYKVVVLTHANLSEQLRINDITHDSGTHFIAADVRGLFGTVFNDFGSHFVCKDTTGEQPHHGMVVSVTKDKEGLVTTLDETRHGLEDGDYVTFTEVQGMVELNGIEPRRVTVKGPYTFTIGDTTSFSDYTTSGVFKQVKQPKELVFKSLRESQKNPECLISDFGKMDRPPILHVAFEALSQFEEKHQRSPRARNDEDAEAVLALALPLLQARGQALEGEEATKLAHWLIKELAYQATGDLCPMSALVGGFTAQEVLKACSGKFHPLQQHMYLDALEALPHNIRKLPESEFAPTGTRYDGQISVLGKSFQERIANTREFLVGSGAIGCEMLKNWSMMGLATGPNGQIFVTDLDTIEKSNLNRQFLFRPKDVGKFKAETAAAAVAEMNPDLQGKIKTFDQRVGPETESMYGDEFFAGIDGVTNALDNVQARLYMDSRCVYYRKPLLESGTLGTKANTQVVVPDLTESYASSQDPPEKSIPVCTLKNFPNQIEHTIQWAREQFDALFEKPAANVNQYLSQADYLASLQSAGDSGFKHQVEEIKTYLVDERPQSFDACIVWARKKFEENYVNMIKQLVFNLPPDAKTTTGQPFWSGPKRAPTPLVFNPQDELHVAYIVAAANLHAFNYGLHGSNDAAYIAKVAAQADVPVFTPREAHVQVNDNDPVPSDEGNAAEEQANVEELVASLPTPSSLAGYRLHPAEFEKDDDSNHHMDFITAASNLRATNYQITPVDRYTTKGIAGKIIPAIATTTALATGLVNIEMYKLLDDKKDIEAYSNAFVNLALPFIAFSDPIAAPKNKYNDTEWTLWSRFEVDDMTLQEFIQYFHDQHGLDITLVSGALAMLYADFMPPKKKEERLAMKMSTLVETVSKKPIESHVSHLTVEIMCDDRNGEDVEVPSVTIRLHK</sequence>
<dbReference type="PROSITE" id="PS00536">
    <property type="entry name" value="UBIQUITIN_ACTIVAT_1"/>
    <property type="match status" value="1"/>
</dbReference>
<dbReference type="Pfam" id="PF10585">
    <property type="entry name" value="UBA_E1_SCCH"/>
    <property type="match status" value="1"/>
</dbReference>
<comment type="pathway">
    <text evidence="2">Protein modification; protein ubiquitination.</text>
</comment>
<dbReference type="FunFam" id="1.10.10.2660:FF:000001">
    <property type="entry name" value="Ubiquitin-activating enzyme E1 1"/>
    <property type="match status" value="1"/>
</dbReference>
<dbReference type="AlphaFoldDB" id="A0A0M8MTL4"/>
<evidence type="ECO:0000256" key="2">
    <source>
        <dbReference type="ARBA" id="ARBA00004906"/>
    </source>
</evidence>
<dbReference type="GO" id="GO:0004839">
    <property type="term" value="F:ubiquitin activating enzyme activity"/>
    <property type="evidence" value="ECO:0007669"/>
    <property type="project" value="UniProtKB-EC"/>
</dbReference>
<dbReference type="STRING" id="77020.A0A0M8MTL4"/>
<dbReference type="CDD" id="cd01490">
    <property type="entry name" value="Ube1_repeat2"/>
    <property type="match status" value="1"/>
</dbReference>
<evidence type="ECO:0000256" key="4">
    <source>
        <dbReference type="ARBA" id="ARBA00012990"/>
    </source>
</evidence>
<evidence type="ECO:0000256" key="6">
    <source>
        <dbReference type="ARBA" id="ARBA00022741"/>
    </source>
</evidence>
<dbReference type="Pfam" id="PF00899">
    <property type="entry name" value="ThiF"/>
    <property type="match status" value="1"/>
</dbReference>
<evidence type="ECO:0000256" key="8">
    <source>
        <dbReference type="ARBA" id="ARBA00022840"/>
    </source>
</evidence>
<dbReference type="Pfam" id="PF16190">
    <property type="entry name" value="E1_FCCH"/>
    <property type="match status" value="1"/>
</dbReference>
<dbReference type="GO" id="GO:0005634">
    <property type="term" value="C:nucleus"/>
    <property type="evidence" value="ECO:0007669"/>
    <property type="project" value="TreeGrafter"/>
</dbReference>
<dbReference type="GO" id="GO:0005524">
    <property type="term" value="F:ATP binding"/>
    <property type="evidence" value="ECO:0007669"/>
    <property type="project" value="UniProtKB-KW"/>
</dbReference>
<dbReference type="InterPro" id="IPR042302">
    <property type="entry name" value="E1_FCCH_sf"/>
</dbReference>
<reference evidence="13 14" key="1">
    <citation type="submission" date="2015-07" db="EMBL/GenBank/DDBJ databases">
        <title>Draft Genome Sequence of Malassezia furfur CBS1878 and Malassezia pachydermatis CBS1879.</title>
        <authorList>
            <person name="Triana S."/>
            <person name="Ohm R."/>
            <person name="Gonzalez A."/>
            <person name="DeCock H."/>
            <person name="Restrepo S."/>
            <person name="Celis A."/>
        </authorList>
    </citation>
    <scope>NUCLEOTIDE SEQUENCE [LARGE SCALE GENOMIC DNA]</scope>
    <source>
        <strain evidence="13 14">CBS 1879</strain>
    </source>
</reference>
<comment type="catalytic activity">
    <reaction evidence="1">
        <text>ATP + ubiquitin + [E1 ubiquitin-activating enzyme]-L-cysteine = AMP + diphosphate + S-ubiquitinyl-[E1 ubiquitin-activating enzyme]-L-cysteine.</text>
        <dbReference type="EC" id="6.2.1.45"/>
    </reaction>
</comment>
<dbReference type="FunFam" id="3.10.290.60:FF:000002">
    <property type="entry name" value="Ubiquitin-like modifier-activating enzyme 1"/>
    <property type="match status" value="1"/>
</dbReference>
<evidence type="ECO:0000256" key="11">
    <source>
        <dbReference type="RuleBase" id="RU000519"/>
    </source>
</evidence>
<evidence type="ECO:0000256" key="7">
    <source>
        <dbReference type="ARBA" id="ARBA00022786"/>
    </source>
</evidence>
<dbReference type="Pfam" id="PF16191">
    <property type="entry name" value="E1_4HB"/>
    <property type="match status" value="1"/>
</dbReference>
<dbReference type="PANTHER" id="PTHR10953">
    <property type="entry name" value="UBIQUITIN-ACTIVATING ENZYME E1"/>
    <property type="match status" value="1"/>
</dbReference>
<keyword evidence="5 11" id="KW-0436">Ligase</keyword>
<dbReference type="Gene3D" id="3.40.50.720">
    <property type="entry name" value="NAD(P)-binding Rossmann-like Domain"/>
    <property type="match status" value="1"/>
</dbReference>
<proteinExistence type="inferred from homology"/>
<dbReference type="InterPro" id="IPR018074">
    <property type="entry name" value="UBQ-activ_enz_E1_CS"/>
</dbReference>
<organism evidence="13 14">
    <name type="scientific">Malassezia pachydermatis</name>
    <dbReference type="NCBI Taxonomy" id="77020"/>
    <lineage>
        <taxon>Eukaryota</taxon>
        <taxon>Fungi</taxon>
        <taxon>Dikarya</taxon>
        <taxon>Basidiomycota</taxon>
        <taxon>Ustilaginomycotina</taxon>
        <taxon>Malasseziomycetes</taxon>
        <taxon>Malasseziales</taxon>
        <taxon>Malasseziaceae</taxon>
        <taxon>Malassezia</taxon>
    </lineage>
</organism>